<dbReference type="GeneID" id="86878130"/>
<sequence>MMQHKFEDISQHVSLRGLLKLDRIATEAAQVARERESARMEVALAHTDSSWIIVQVAFGHETAVEKEMQDAGIEACVPMRMGPERKRNRKRIPPSLMPVFNGLVFVWCRRIGEAMRGILSFEHVRKIVMNGEKAVAFSTDAVNNFKKMAADGEYDWDRNAGVFNKGDKVRLTSGPFIGYEVRIEAFAGAGNGDAVVSIPIFGKPEVFNMPLVMLEKV</sequence>
<dbReference type="EMBL" id="NXEJ01000001">
    <property type="protein sequence ID" value="POO54278.1"/>
    <property type="molecule type" value="Genomic_DNA"/>
</dbReference>
<dbReference type="Gene3D" id="3.30.70.940">
    <property type="entry name" value="NusG, N-terminal domain"/>
    <property type="match status" value="1"/>
</dbReference>
<name>A0AAE5S1Z6_9HYPH</name>
<keyword evidence="1" id="KW-0889">Transcription antitermination</keyword>
<dbReference type="SUPFAM" id="SSF82679">
    <property type="entry name" value="N-utilization substance G protein NusG, N-terminal domain"/>
    <property type="match status" value="1"/>
</dbReference>
<proteinExistence type="predicted"/>
<dbReference type="Gene3D" id="2.30.30.30">
    <property type="match status" value="1"/>
</dbReference>
<keyword evidence="2" id="KW-0805">Transcription regulation</keyword>
<dbReference type="InterPro" id="IPR036735">
    <property type="entry name" value="NGN_dom_sf"/>
</dbReference>
<dbReference type="Pfam" id="PF02357">
    <property type="entry name" value="NusG"/>
    <property type="match status" value="1"/>
</dbReference>
<evidence type="ECO:0000313" key="6">
    <source>
        <dbReference type="Proteomes" id="UP000237447"/>
    </source>
</evidence>
<comment type="caution">
    <text evidence="5">The sequence shown here is derived from an EMBL/GenBank/DDBJ whole genome shotgun (WGS) entry which is preliminary data.</text>
</comment>
<gene>
    <name evidence="5" type="ORF">CPJ18_01880</name>
</gene>
<dbReference type="PANTHER" id="PTHR30265:SF4">
    <property type="entry name" value="KOW MOTIF FAMILY PROTEIN, EXPRESSED"/>
    <property type="match status" value="1"/>
</dbReference>
<dbReference type="InterPro" id="IPR043425">
    <property type="entry name" value="NusG-like"/>
</dbReference>
<protein>
    <recommendedName>
        <fullName evidence="4">NusG-like N-terminal domain-containing protein</fullName>
    </recommendedName>
</protein>
<dbReference type="GO" id="GO:0031564">
    <property type="term" value="P:transcription antitermination"/>
    <property type="evidence" value="ECO:0007669"/>
    <property type="project" value="UniProtKB-KW"/>
</dbReference>
<evidence type="ECO:0000256" key="1">
    <source>
        <dbReference type="ARBA" id="ARBA00022814"/>
    </source>
</evidence>
<dbReference type="PANTHER" id="PTHR30265">
    <property type="entry name" value="RHO-INTERACTING TRANSCRIPTION TERMINATION FACTOR NUSG"/>
    <property type="match status" value="1"/>
</dbReference>
<dbReference type="InterPro" id="IPR006645">
    <property type="entry name" value="NGN-like_dom"/>
</dbReference>
<dbReference type="InterPro" id="IPR014722">
    <property type="entry name" value="Rib_uL2_dom2"/>
</dbReference>
<dbReference type="GO" id="GO:0006354">
    <property type="term" value="P:DNA-templated transcription elongation"/>
    <property type="evidence" value="ECO:0007669"/>
    <property type="project" value="InterPro"/>
</dbReference>
<feature type="domain" description="NusG-like N-terminal" evidence="4">
    <location>
        <begin position="50"/>
        <end position="145"/>
    </location>
</feature>
<dbReference type="RefSeq" id="WP_103656752.1">
    <property type="nucleotide sequence ID" value="NZ_NXEJ01000001.1"/>
</dbReference>
<dbReference type="AlphaFoldDB" id="A0AAE5S1Z6"/>
<accession>A0AAE5S1Z6</accession>
<keyword evidence="3" id="KW-0804">Transcription</keyword>
<organism evidence="5 6">
    <name type="scientific">Agrobacterium rosae</name>
    <dbReference type="NCBI Taxonomy" id="1972867"/>
    <lineage>
        <taxon>Bacteria</taxon>
        <taxon>Pseudomonadati</taxon>
        <taxon>Pseudomonadota</taxon>
        <taxon>Alphaproteobacteria</taxon>
        <taxon>Hyphomicrobiales</taxon>
        <taxon>Rhizobiaceae</taxon>
        <taxon>Rhizobium/Agrobacterium group</taxon>
        <taxon>Agrobacterium</taxon>
    </lineage>
</organism>
<evidence type="ECO:0000256" key="3">
    <source>
        <dbReference type="ARBA" id="ARBA00023163"/>
    </source>
</evidence>
<evidence type="ECO:0000256" key="2">
    <source>
        <dbReference type="ARBA" id="ARBA00023015"/>
    </source>
</evidence>
<dbReference type="Proteomes" id="UP000237447">
    <property type="component" value="Unassembled WGS sequence"/>
</dbReference>
<evidence type="ECO:0000313" key="5">
    <source>
        <dbReference type="EMBL" id="POO54278.1"/>
    </source>
</evidence>
<evidence type="ECO:0000259" key="4">
    <source>
        <dbReference type="Pfam" id="PF02357"/>
    </source>
</evidence>
<reference evidence="5 6" key="1">
    <citation type="journal article" date="2018" name="Syst. Appl. Microbiol.">
        <title>Agrobacterium rosae sp. nov., isolated from galls on different agricultural crops.</title>
        <authorList>
            <person name="Kuzmanovic N."/>
            <person name="Pulawska J."/>
            <person name="Smalla K."/>
            <person name="Nesme X."/>
        </authorList>
    </citation>
    <scope>NUCLEOTIDE SEQUENCE [LARGE SCALE GENOMIC DNA]</scope>
    <source>
        <strain evidence="5 6">NCPPB 1650</strain>
    </source>
</reference>